<dbReference type="EMBL" id="JBHSMM010000005">
    <property type="protein sequence ID" value="MFC5441398.1"/>
    <property type="molecule type" value="Genomic_DNA"/>
</dbReference>
<evidence type="ECO:0000256" key="4">
    <source>
        <dbReference type="ARBA" id="ARBA00023163"/>
    </source>
</evidence>
<evidence type="ECO:0000259" key="5">
    <source>
        <dbReference type="PROSITE" id="PS50931"/>
    </source>
</evidence>
<evidence type="ECO:0000256" key="1">
    <source>
        <dbReference type="ARBA" id="ARBA00009437"/>
    </source>
</evidence>
<dbReference type="InterPro" id="IPR000847">
    <property type="entry name" value="LysR_HTH_N"/>
</dbReference>
<reference evidence="7" key="1">
    <citation type="journal article" date="2019" name="Int. J. Syst. Evol. Microbiol.">
        <title>The Global Catalogue of Microorganisms (GCM) 10K type strain sequencing project: providing services to taxonomists for standard genome sequencing and annotation.</title>
        <authorList>
            <consortium name="The Broad Institute Genomics Platform"/>
            <consortium name="The Broad Institute Genome Sequencing Center for Infectious Disease"/>
            <person name="Wu L."/>
            <person name="Ma J."/>
        </authorList>
    </citation>
    <scope>NUCLEOTIDE SEQUENCE [LARGE SCALE GENOMIC DNA]</scope>
    <source>
        <strain evidence="7">KACC 12822</strain>
    </source>
</reference>
<dbReference type="SUPFAM" id="SSF53850">
    <property type="entry name" value="Periplasmic binding protein-like II"/>
    <property type="match status" value="1"/>
</dbReference>
<dbReference type="InterPro" id="IPR050389">
    <property type="entry name" value="LysR-type_TF"/>
</dbReference>
<organism evidence="6 7">
    <name type="scientific">Rhodanobacter ginsenosidimutans</name>
    <dbReference type="NCBI Taxonomy" id="490571"/>
    <lineage>
        <taxon>Bacteria</taxon>
        <taxon>Pseudomonadati</taxon>
        <taxon>Pseudomonadota</taxon>
        <taxon>Gammaproteobacteria</taxon>
        <taxon>Lysobacterales</taxon>
        <taxon>Rhodanobacteraceae</taxon>
        <taxon>Rhodanobacter</taxon>
    </lineage>
</organism>
<dbReference type="CDD" id="cd08460">
    <property type="entry name" value="PBP2_DntR_like_1"/>
    <property type="match status" value="1"/>
</dbReference>
<feature type="domain" description="HTH lysR-type" evidence="5">
    <location>
        <begin position="4"/>
        <end position="61"/>
    </location>
</feature>
<evidence type="ECO:0000256" key="2">
    <source>
        <dbReference type="ARBA" id="ARBA00023015"/>
    </source>
</evidence>
<dbReference type="InterPro" id="IPR036388">
    <property type="entry name" value="WH-like_DNA-bd_sf"/>
</dbReference>
<dbReference type="PROSITE" id="PS50931">
    <property type="entry name" value="HTH_LYSR"/>
    <property type="match status" value="1"/>
</dbReference>
<gene>
    <name evidence="6" type="ORF">ACFPK0_15395</name>
</gene>
<protein>
    <submittedName>
        <fullName evidence="6">LysR family transcriptional regulator</fullName>
    </submittedName>
</protein>
<comment type="caution">
    <text evidence="6">The sequence shown here is derived from an EMBL/GenBank/DDBJ whole genome shotgun (WGS) entry which is preliminary data.</text>
</comment>
<dbReference type="Gene3D" id="1.10.10.10">
    <property type="entry name" value="Winged helix-like DNA-binding domain superfamily/Winged helix DNA-binding domain"/>
    <property type="match status" value="1"/>
</dbReference>
<keyword evidence="3" id="KW-0238">DNA-binding</keyword>
<dbReference type="RefSeq" id="WP_056078194.1">
    <property type="nucleotide sequence ID" value="NZ_JALBWS010000011.1"/>
</dbReference>
<dbReference type="Proteomes" id="UP001596018">
    <property type="component" value="Unassembled WGS sequence"/>
</dbReference>
<evidence type="ECO:0000313" key="7">
    <source>
        <dbReference type="Proteomes" id="UP001596018"/>
    </source>
</evidence>
<dbReference type="SUPFAM" id="SSF46785">
    <property type="entry name" value="Winged helix' DNA-binding domain"/>
    <property type="match status" value="1"/>
</dbReference>
<dbReference type="Pfam" id="PF03466">
    <property type="entry name" value="LysR_substrate"/>
    <property type="match status" value="1"/>
</dbReference>
<keyword evidence="7" id="KW-1185">Reference proteome</keyword>
<keyword evidence="4" id="KW-0804">Transcription</keyword>
<accession>A0ABW0JZ02</accession>
<dbReference type="PANTHER" id="PTHR30118">
    <property type="entry name" value="HTH-TYPE TRANSCRIPTIONAL REGULATOR LEUO-RELATED"/>
    <property type="match status" value="1"/>
</dbReference>
<keyword evidence="2" id="KW-0805">Transcription regulation</keyword>
<sequence>MENVDLNLLVALDVLLAEGSVTAAARRLGLSTSAMSRTLTRLRAATGDPLLVRAGRGLVPTPYAASLRDRVHALTREVQTTLRPRNDPLDVAALERTFTIRANEAFIQFFSVPLCAAIAEASPRVRLRFAPKPNKDAAPLREGLIDLEIGVIKSSAPEMRSQLLFHDRFVGVVRTGHALLAGRSVTARRYAACRHVVVSRKAHVTGPVDDALEALGLHRTISVVVPAHADAMRLASHSDLVALVPSFCLGHGLANHPAMTVGLQSFELPVQTPEISISALWHPRMDADPAHAWLRQMVTSLCHVAYPDA</sequence>
<dbReference type="Gene3D" id="3.40.190.10">
    <property type="entry name" value="Periplasmic binding protein-like II"/>
    <property type="match status" value="2"/>
</dbReference>
<comment type="similarity">
    <text evidence="1">Belongs to the LysR transcriptional regulatory family.</text>
</comment>
<evidence type="ECO:0000256" key="3">
    <source>
        <dbReference type="ARBA" id="ARBA00023125"/>
    </source>
</evidence>
<dbReference type="PANTHER" id="PTHR30118:SF15">
    <property type="entry name" value="TRANSCRIPTIONAL REGULATORY PROTEIN"/>
    <property type="match status" value="1"/>
</dbReference>
<name>A0ABW0JZ02_9GAMM</name>
<evidence type="ECO:0000313" key="6">
    <source>
        <dbReference type="EMBL" id="MFC5441398.1"/>
    </source>
</evidence>
<dbReference type="InterPro" id="IPR036390">
    <property type="entry name" value="WH_DNA-bd_sf"/>
</dbReference>
<proteinExistence type="inferred from homology"/>
<dbReference type="Pfam" id="PF00126">
    <property type="entry name" value="HTH_1"/>
    <property type="match status" value="1"/>
</dbReference>
<dbReference type="InterPro" id="IPR005119">
    <property type="entry name" value="LysR_subst-bd"/>
</dbReference>